<reference evidence="1" key="1">
    <citation type="submission" date="2023-03" db="EMBL/GenBank/DDBJ databases">
        <authorList>
            <person name="Steffen K."/>
            <person name="Cardenas P."/>
        </authorList>
    </citation>
    <scope>NUCLEOTIDE SEQUENCE</scope>
</reference>
<sequence length="705" mass="77179">MNAALERVRRVLKEEKKEGNSAAAIRNCQALHVGVLELLQGVERHRAGDSCNGGAGETTRELSRLLCHCFSVSAQILTLCKEVESGPSWLFQDLSTHLSVIFKSTYALIKVSAELLDRLSLNQETFETVVASLRSLSASASDFDPSLPVLVWRGVGKVVCRGRSVMGDGWTVQPIVSDVCIAMETKAVECVISAPQEAETSSSGGGGEGYLKLLKLCRFLSSLLVKLVQEFQEDSLEFASDIAGLLIHLYGCVPPSPHCSPVNSHTQSEIDSNILLVCEPIFSSLLGSPEFFKSLLSSPDTGERDGGHYGRLVSLCLVLKFFPKLSGGMQDLLMESTSSRESRFRSCRLLDALFSTIQRCSMELELPVMVAGVMCNGQPQSAVSLYHHLLTNLCCLVACLPQHHFQRLEEVMFRHALSCEEDAFSSLLALDALSFVARVSCALLRRTLPLLSPHHLSLFLETHALSSSSSLLVLWAHLDLTTIANSSHKQVVQSVWDSSHEILVHQLQSEQPHLPAVWGTVVLCDCISITADHVSSLPPHILQKIFTSLREMITRGIPTAVCVTVAEFLGRCGCLTLPANVQATVLRGLVPVFHLLLGHPCWLVTQHSLVAFQTFAESTRYASVTEDCVPAGMNKVVVGFLQRAPHFTWERADLRDAVFWVEELGRRVGRGEEVEGGREESRRPTSVLHTLYGSFKGSAAVGDVE</sequence>
<organism evidence="1 2">
    <name type="scientific">Geodia barretti</name>
    <name type="common">Barrett's horny sponge</name>
    <dbReference type="NCBI Taxonomy" id="519541"/>
    <lineage>
        <taxon>Eukaryota</taxon>
        <taxon>Metazoa</taxon>
        <taxon>Porifera</taxon>
        <taxon>Demospongiae</taxon>
        <taxon>Heteroscleromorpha</taxon>
        <taxon>Tetractinellida</taxon>
        <taxon>Astrophorina</taxon>
        <taxon>Geodiidae</taxon>
        <taxon>Geodia</taxon>
    </lineage>
</organism>
<dbReference type="PANTHER" id="PTHR16071:SF2">
    <property type="entry name" value="FIGNL1-INTERACTING REGULATOR OF RECOMBINATION AND MITOSIS"/>
    <property type="match status" value="1"/>
</dbReference>
<name>A0AA35T0P2_GEOBA</name>
<comment type="caution">
    <text evidence="1">The sequence shown here is derived from an EMBL/GenBank/DDBJ whole genome shotgun (WGS) entry which is preliminary data.</text>
</comment>
<dbReference type="InterPro" id="IPR027902">
    <property type="entry name" value="DUF4487"/>
</dbReference>
<evidence type="ECO:0000313" key="1">
    <source>
        <dbReference type="EMBL" id="CAI8039079.1"/>
    </source>
</evidence>
<dbReference type="Proteomes" id="UP001174909">
    <property type="component" value="Unassembled WGS sequence"/>
</dbReference>
<dbReference type="Pfam" id="PF14868">
    <property type="entry name" value="DUF4487"/>
    <property type="match status" value="2"/>
</dbReference>
<dbReference type="PANTHER" id="PTHR16071">
    <property type="entry name" value="CHROMOSOME 1 OPEN READING FRAME 112"/>
    <property type="match status" value="1"/>
</dbReference>
<keyword evidence="2" id="KW-1185">Reference proteome</keyword>
<dbReference type="EMBL" id="CASHTH010003024">
    <property type="protein sequence ID" value="CAI8039079.1"/>
    <property type="molecule type" value="Genomic_DNA"/>
</dbReference>
<dbReference type="InterPro" id="IPR016024">
    <property type="entry name" value="ARM-type_fold"/>
</dbReference>
<dbReference type="AlphaFoldDB" id="A0AA35T0P2"/>
<gene>
    <name evidence="1" type="ORF">GBAR_LOCUS21735</name>
</gene>
<protein>
    <submittedName>
        <fullName evidence="1">Uncharacterized protein C1orf112 homolog</fullName>
    </submittedName>
</protein>
<accession>A0AA35T0P2</accession>
<evidence type="ECO:0000313" key="2">
    <source>
        <dbReference type="Proteomes" id="UP001174909"/>
    </source>
</evidence>
<proteinExistence type="predicted"/>
<dbReference type="SUPFAM" id="SSF48371">
    <property type="entry name" value="ARM repeat"/>
    <property type="match status" value="1"/>
</dbReference>